<dbReference type="InterPro" id="IPR017850">
    <property type="entry name" value="Alkaline_phosphatase_core_sf"/>
</dbReference>
<feature type="transmembrane region" description="Helical" evidence="1">
    <location>
        <begin position="81"/>
        <end position="100"/>
    </location>
</feature>
<evidence type="ECO:0000313" key="3">
    <source>
        <dbReference type="EMBL" id="BAC75689.1"/>
    </source>
</evidence>
<feature type="transmembrane region" description="Helical" evidence="1">
    <location>
        <begin position="263"/>
        <end position="283"/>
    </location>
</feature>
<reference evidence="3" key="1">
    <citation type="journal article" date="2003" name="J. Clin. Microbiol.">
        <title>Analysis of loci required for determination of serotype antigenicity in Streptococcus mutans and its clinical utilization.</title>
        <authorList>
            <person name="Shibata Y."/>
            <person name="Ozaki K."/>
            <person name="Seki M."/>
            <person name="Kawato T."/>
            <person name="Tanaka H."/>
            <person name="Nakano Y."/>
            <person name="Yamashita Y."/>
        </authorList>
    </citation>
    <scope>NUCLEOTIDE SEQUENCE</scope>
    <source>
        <strain evidence="3">MT6219</strain>
    </source>
</reference>
<dbReference type="Gene3D" id="3.40.720.10">
    <property type="entry name" value="Alkaline Phosphatase, subunit A"/>
    <property type="match status" value="1"/>
</dbReference>
<dbReference type="InterPro" id="IPR000917">
    <property type="entry name" value="Sulfatase_N"/>
</dbReference>
<evidence type="ECO:0000259" key="2">
    <source>
        <dbReference type="Pfam" id="PF00884"/>
    </source>
</evidence>
<dbReference type="SUPFAM" id="SSF53649">
    <property type="entry name" value="Alkaline phosphatase-like"/>
    <property type="match status" value="1"/>
</dbReference>
<feature type="transmembrane region" description="Helical" evidence="1">
    <location>
        <begin position="198"/>
        <end position="218"/>
    </location>
</feature>
<keyword evidence="1" id="KW-1133">Transmembrane helix</keyword>
<evidence type="ECO:0000256" key="1">
    <source>
        <dbReference type="SAM" id="Phobius"/>
    </source>
</evidence>
<dbReference type="AlphaFoldDB" id="Q840W8"/>
<dbReference type="CDD" id="cd16015">
    <property type="entry name" value="LTA_synthase"/>
    <property type="match status" value="1"/>
</dbReference>
<dbReference type="EMBL" id="AB108685">
    <property type="protein sequence ID" value="BAC75689.1"/>
    <property type="molecule type" value="Genomic_DNA"/>
</dbReference>
<feature type="transmembrane region" description="Helical" evidence="1">
    <location>
        <begin position="50"/>
        <end position="69"/>
    </location>
</feature>
<name>Q840W8_STRMG</name>
<keyword evidence="1" id="KW-0472">Membrane</keyword>
<feature type="transmembrane region" description="Helical" evidence="1">
    <location>
        <begin position="12"/>
        <end position="30"/>
    </location>
</feature>
<feature type="transmembrane region" description="Helical" evidence="1">
    <location>
        <begin position="371"/>
        <end position="393"/>
    </location>
</feature>
<dbReference type="Pfam" id="PF00884">
    <property type="entry name" value="Sulfatase"/>
    <property type="match status" value="1"/>
</dbReference>
<keyword evidence="1" id="KW-0812">Transmembrane</keyword>
<feature type="domain" description="Sulfatase N-terminal" evidence="2">
    <location>
        <begin position="480"/>
        <end position="764"/>
    </location>
</feature>
<organism evidence="3">
    <name type="scientific">Streptococcus mutans</name>
    <dbReference type="NCBI Taxonomy" id="1309"/>
    <lineage>
        <taxon>Bacteria</taxon>
        <taxon>Bacillati</taxon>
        <taxon>Bacillota</taxon>
        <taxon>Bacilli</taxon>
        <taxon>Lactobacillales</taxon>
        <taxon>Streptococcaceae</taxon>
        <taxon>Streptococcus</taxon>
    </lineage>
</organism>
<proteinExistence type="predicted"/>
<protein>
    <recommendedName>
        <fullName evidence="2">Sulfatase N-terminal domain-containing protein</fullName>
    </recommendedName>
</protein>
<feature type="transmembrane region" description="Helical" evidence="1">
    <location>
        <begin position="290"/>
        <end position="310"/>
    </location>
</feature>
<feature type="transmembrane region" description="Helical" evidence="1">
    <location>
        <begin position="341"/>
        <end position="359"/>
    </location>
</feature>
<feature type="transmembrane region" description="Helical" evidence="1">
    <location>
        <begin position="120"/>
        <end position="138"/>
    </location>
</feature>
<feature type="transmembrane region" description="Helical" evidence="1">
    <location>
        <begin position="230"/>
        <end position="251"/>
    </location>
</feature>
<sequence length="787" mass="90047">MKNYLKKVDWLKVGYYSLLLISIFFINFNTVNSSILNNLGKTGRHLLGHFSFMLVLFALSALIIIFDLLRNLSWKFLEKLGLGYIAYLIIAYFLLVTRNLNNEKFKLWDLVKNDFWQLNFLPILVVLLVLASLVRILFQYFKPRRLRIEMLKDYQTADILLAGLISSVVVNDNHYIVILSEGFRNVANSKQFSTYLNYFSLDLLLSLIGLILVSYTTIQAVKDLMKNRPSWSLVFSTSTLLAVIFNYTLQLGVKDNGDLLGKFIFPAATLYQICFLIVVYLFIYFAINRFLLSTMIITSLGIVISIVNAVKEGMRSEPLLITDFVWLQQIDLITRFVDFKLVIYTILSLIILALIYVFFRKKILPGKIIANTKIQIAILTCLFSLSVSVFIVFRNERNAKIVNGIPIISKVNNWYDINWMGFSTNARYKSLMYVWTKQLTKSIMDTPDDYSEEKIEEISKKYTKDAKQINVSRKENISDQTVIYVLSESFSDPERVSGVNLSQDVIPNIRKIKQETTSGLMKSDGYGGGTANMEFQTLTGLPFYNFSSSVSTLYTEVVPKLSIFPSISNQFKSQNRLVLHPSSANNYRRKSIYNTLSFNDLIFMSDSKEKFSNVSYTGVSVSDETVYNNILNKINTPKNQFFSVITMQNHVPWSVADPSEVNGTGEGFTDGENTTLSNYARLLTHTDIATNEFLNKLSKINKKITVVFYGDHLPGFYPDSAFSSNKNNKYQTDYFIWSNFKTQKLNYSLVNSSDFTAELLEHTNSKVSPYYALLTEVLKNASVDKKC</sequence>
<feature type="transmembrane region" description="Helical" evidence="1">
    <location>
        <begin position="159"/>
        <end position="178"/>
    </location>
</feature>
<accession>Q840W8</accession>